<evidence type="ECO:0000313" key="3">
    <source>
        <dbReference type="Proteomes" id="UP000053201"/>
    </source>
</evidence>
<feature type="compositionally biased region" description="Polar residues" evidence="1">
    <location>
        <begin position="371"/>
        <end position="383"/>
    </location>
</feature>
<dbReference type="eggNOG" id="ENOG502RYJ9">
    <property type="taxonomic scope" value="Eukaryota"/>
</dbReference>
<accession>A0A0L0HVM2</accession>
<dbReference type="OrthoDB" id="5440at2759"/>
<organism evidence="2 3">
    <name type="scientific">Spizellomyces punctatus (strain DAOM BR117)</name>
    <dbReference type="NCBI Taxonomy" id="645134"/>
    <lineage>
        <taxon>Eukaryota</taxon>
        <taxon>Fungi</taxon>
        <taxon>Fungi incertae sedis</taxon>
        <taxon>Chytridiomycota</taxon>
        <taxon>Chytridiomycota incertae sedis</taxon>
        <taxon>Chytridiomycetes</taxon>
        <taxon>Spizellomycetales</taxon>
        <taxon>Spizellomycetaceae</taxon>
        <taxon>Spizellomyces</taxon>
    </lineage>
</organism>
<proteinExistence type="predicted"/>
<dbReference type="EMBL" id="KQ257450">
    <property type="protein sequence ID" value="KND05158.1"/>
    <property type="molecule type" value="Genomic_DNA"/>
</dbReference>
<dbReference type="GeneID" id="27684531"/>
<dbReference type="PANTHER" id="PTHR38436:SF3">
    <property type="entry name" value="CARBOXYMETHYLENEBUTENOLIDASE-RELATED"/>
    <property type="match status" value="1"/>
</dbReference>
<dbReference type="PANTHER" id="PTHR38436">
    <property type="entry name" value="POLYKETIDE CYCLASE SNOAL-LIKE DOMAIN"/>
    <property type="match status" value="1"/>
</dbReference>
<dbReference type="RefSeq" id="XP_016613197.1">
    <property type="nucleotide sequence ID" value="XM_016749155.1"/>
</dbReference>
<evidence type="ECO:0000256" key="1">
    <source>
        <dbReference type="SAM" id="MobiDB-lite"/>
    </source>
</evidence>
<gene>
    <name evidence="2" type="ORF">SPPG_00826</name>
</gene>
<dbReference type="AlphaFoldDB" id="A0A0L0HVM2"/>
<sequence>MMTTASPSVASLLLVWDAHKASLTHPSPATAAALVSQHFDEQASVVYVPTAAGGVGVADIEGFFRKVVEQAGCVADDKVINRVIGEYSIAEESILTIVHEDMLDWLLPDVKPTKRRVVIPMSTFVTFSPDAKITAKRVYWDQGSVMRQIGLLPPSVFCKANGSETTLPVLGPKIVDRLTDVKAPSNLILREHWEESPVAGVVTKANGDKAPGREPVHGIIPQGDDEEEIRLAQAKRLHRTSVSSIVPQAEEPSPALRHHKSMIIPRQTSNIFNQDPVEQVRPSTRIHHQPGGKPSNIFADEPVPLRTSVPIDPRRFESHINFGGDAAVAAEESVDRQDISAHFRRDPNWSSLDQARDDSVHTGKKVFGQMNNQSHFSLGNDNSAAPLVSGGRKHSDRAHADNDIFGGPDNSANRPRSGKRDPNARSTEAFTRPSSRVLRPPGGGQSFAF</sequence>
<evidence type="ECO:0000313" key="2">
    <source>
        <dbReference type="EMBL" id="KND05158.1"/>
    </source>
</evidence>
<dbReference type="VEuPathDB" id="FungiDB:SPPG_00826"/>
<dbReference type="Gene3D" id="3.10.450.50">
    <property type="match status" value="1"/>
</dbReference>
<reference evidence="2 3" key="1">
    <citation type="submission" date="2009-08" db="EMBL/GenBank/DDBJ databases">
        <title>The Genome Sequence of Spizellomyces punctatus strain DAOM BR117.</title>
        <authorList>
            <consortium name="The Broad Institute Genome Sequencing Platform"/>
            <person name="Russ C."/>
            <person name="Cuomo C."/>
            <person name="Shea T."/>
            <person name="Young S.K."/>
            <person name="Zeng Q."/>
            <person name="Koehrsen M."/>
            <person name="Haas B."/>
            <person name="Borodovsky M."/>
            <person name="Guigo R."/>
            <person name="Alvarado L."/>
            <person name="Berlin A."/>
            <person name="Bochicchio J."/>
            <person name="Borenstein D."/>
            <person name="Chapman S."/>
            <person name="Chen Z."/>
            <person name="Engels R."/>
            <person name="Freedman E."/>
            <person name="Gellesch M."/>
            <person name="Goldberg J."/>
            <person name="Griggs A."/>
            <person name="Gujja S."/>
            <person name="Heiman D."/>
            <person name="Hepburn T."/>
            <person name="Howarth C."/>
            <person name="Jen D."/>
            <person name="Larson L."/>
            <person name="Lewis B."/>
            <person name="Mehta T."/>
            <person name="Park D."/>
            <person name="Pearson M."/>
            <person name="Roberts A."/>
            <person name="Saif S."/>
            <person name="Shenoy N."/>
            <person name="Sisk P."/>
            <person name="Stolte C."/>
            <person name="Sykes S."/>
            <person name="Thomson T."/>
            <person name="Walk T."/>
            <person name="White J."/>
            <person name="Yandava C."/>
            <person name="Burger G."/>
            <person name="Gray M.W."/>
            <person name="Holland P.W.H."/>
            <person name="King N."/>
            <person name="Lang F.B.F."/>
            <person name="Roger A.J."/>
            <person name="Ruiz-Trillo I."/>
            <person name="Lander E."/>
            <person name="Nusbaum C."/>
        </authorList>
    </citation>
    <scope>NUCLEOTIDE SEQUENCE [LARGE SCALE GENOMIC DNA]</scope>
    <source>
        <strain evidence="2 3">DAOM BR117</strain>
    </source>
</reference>
<dbReference type="SUPFAM" id="SSF54427">
    <property type="entry name" value="NTF2-like"/>
    <property type="match status" value="1"/>
</dbReference>
<dbReference type="InParanoid" id="A0A0L0HVM2"/>
<dbReference type="InterPro" id="IPR032710">
    <property type="entry name" value="NTF2-like_dom_sf"/>
</dbReference>
<feature type="region of interest" description="Disordered" evidence="1">
    <location>
        <begin position="371"/>
        <end position="449"/>
    </location>
</feature>
<protein>
    <submittedName>
        <fullName evidence="2">Uncharacterized protein</fullName>
    </submittedName>
</protein>
<dbReference type="STRING" id="645134.A0A0L0HVM2"/>
<keyword evidence="3" id="KW-1185">Reference proteome</keyword>
<name>A0A0L0HVM2_SPIPD</name>
<feature type="compositionally biased region" description="Polar residues" evidence="1">
    <location>
        <begin position="424"/>
        <end position="434"/>
    </location>
</feature>
<dbReference type="OMA" id="ATHIDTQ"/>
<dbReference type="Proteomes" id="UP000053201">
    <property type="component" value="Unassembled WGS sequence"/>
</dbReference>
<dbReference type="InterPro" id="IPR009959">
    <property type="entry name" value="Cyclase_SnoaL-like"/>
</dbReference>
<dbReference type="GO" id="GO:0030638">
    <property type="term" value="P:polyketide metabolic process"/>
    <property type="evidence" value="ECO:0007669"/>
    <property type="project" value="InterPro"/>
</dbReference>